<keyword evidence="1" id="KW-0812">Transmembrane</keyword>
<evidence type="ECO:0000256" key="1">
    <source>
        <dbReference type="SAM" id="Phobius"/>
    </source>
</evidence>
<reference evidence="2 3" key="1">
    <citation type="journal article" date="2015" name="Proc. Natl. Acad. Sci. U.S.A.">
        <title>The resurrection genome of Boea hygrometrica: A blueprint for survival of dehydration.</title>
        <authorList>
            <person name="Xiao L."/>
            <person name="Yang G."/>
            <person name="Zhang L."/>
            <person name="Yang X."/>
            <person name="Zhao S."/>
            <person name="Ji Z."/>
            <person name="Zhou Q."/>
            <person name="Hu M."/>
            <person name="Wang Y."/>
            <person name="Chen M."/>
            <person name="Xu Y."/>
            <person name="Jin H."/>
            <person name="Xiao X."/>
            <person name="Hu G."/>
            <person name="Bao F."/>
            <person name="Hu Y."/>
            <person name="Wan P."/>
            <person name="Li L."/>
            <person name="Deng X."/>
            <person name="Kuang T."/>
            <person name="Xiang C."/>
            <person name="Zhu J.K."/>
            <person name="Oliver M.J."/>
            <person name="He Y."/>
        </authorList>
    </citation>
    <scope>NUCLEOTIDE SEQUENCE [LARGE SCALE GENOMIC DNA]</scope>
    <source>
        <strain evidence="3">cv. XS01</strain>
    </source>
</reference>
<accession>A0A2Z7BN92</accession>
<dbReference type="AlphaFoldDB" id="A0A2Z7BN92"/>
<dbReference type="EMBL" id="KV003927">
    <property type="protein sequence ID" value="KZV36122.1"/>
    <property type="molecule type" value="Genomic_DNA"/>
</dbReference>
<name>A0A2Z7BN92_9LAMI</name>
<organism evidence="2 3">
    <name type="scientific">Dorcoceras hygrometricum</name>
    <dbReference type="NCBI Taxonomy" id="472368"/>
    <lineage>
        <taxon>Eukaryota</taxon>
        <taxon>Viridiplantae</taxon>
        <taxon>Streptophyta</taxon>
        <taxon>Embryophyta</taxon>
        <taxon>Tracheophyta</taxon>
        <taxon>Spermatophyta</taxon>
        <taxon>Magnoliopsida</taxon>
        <taxon>eudicotyledons</taxon>
        <taxon>Gunneridae</taxon>
        <taxon>Pentapetalae</taxon>
        <taxon>asterids</taxon>
        <taxon>lamiids</taxon>
        <taxon>Lamiales</taxon>
        <taxon>Gesneriaceae</taxon>
        <taxon>Didymocarpoideae</taxon>
        <taxon>Trichosporeae</taxon>
        <taxon>Loxocarpinae</taxon>
        <taxon>Dorcoceras</taxon>
    </lineage>
</organism>
<keyword evidence="3" id="KW-1185">Reference proteome</keyword>
<evidence type="ECO:0000313" key="3">
    <source>
        <dbReference type="Proteomes" id="UP000250235"/>
    </source>
</evidence>
<protein>
    <submittedName>
        <fullName evidence="2">Uncharacterized protein</fullName>
    </submittedName>
</protein>
<evidence type="ECO:0000313" key="2">
    <source>
        <dbReference type="EMBL" id="KZV36122.1"/>
    </source>
</evidence>
<dbReference type="Proteomes" id="UP000250235">
    <property type="component" value="Unassembled WGS sequence"/>
</dbReference>
<feature type="transmembrane region" description="Helical" evidence="1">
    <location>
        <begin position="38"/>
        <end position="57"/>
    </location>
</feature>
<proteinExistence type="predicted"/>
<sequence>MLPRWNPALAVSDFGYQTSITRFKLQISVLSVLGFDPMYFWGWVVLLFVLFSGNPGFTAGRVADPARGDPGGG</sequence>
<gene>
    <name evidence="2" type="ORF">F511_22101</name>
</gene>
<keyword evidence="1" id="KW-1133">Transmembrane helix</keyword>
<keyword evidence="1" id="KW-0472">Membrane</keyword>